<dbReference type="Proteomes" id="UP000065473">
    <property type="component" value="Chromosome"/>
</dbReference>
<dbReference type="AlphaFoldDB" id="A0A0U3H3J6"/>
<sequence>MSENENDLKEWLKGNQSVKLSVQGFSDDDPEEEIVGTENVSLDDSDSLNLQIQLKYPLPQATNNDLIFIDGTSRYRVIGSFKANNVLVPIVFGNIIAGAMRLDAGNKTLRPLKVKILKVVLFPKKTIEDYQSAIIPLPPNIPIIEDNSSTKFMNFSNNLVDTFIRISDISYTLGENESGQHRQLIYREDLISSGKIRQVARNRVKELMRVLELSLLYELRQLYKDSLILMDGPIGPLIKYAGLVDIYLREVVRLRDNDSNNIEKAYDLLHNVIGVVKKVVKVPVSLIDAISSGNLPKIYRWNKVIDDGIDAEGKEDSYLTSYILSAFLKLREELQNENFPAFSNLSGLIRVDIPLASIIDKSEWISFFSYTQIKDSDDKGNIILTDYGRQKIYDLVVKGGKKLEELLNIVYSFKYPIPSSSPYRNLVELYPIKEVEDWMKSHLMSKYEMASYVYS</sequence>
<dbReference type="EMBL" id="CP013695">
    <property type="protein sequence ID" value="ALU31901.1"/>
    <property type="molecule type" value="Genomic_DNA"/>
</dbReference>
<reference evidence="3 4" key="1">
    <citation type="submission" date="2015-12" db="EMBL/GenBank/DDBJ databases">
        <title>A stable core within a dynamic pangenome in Sulfolobus acidocaldarius.</title>
        <authorList>
            <person name="Anderson R."/>
            <person name="Kouris A."/>
            <person name="Seward C."/>
            <person name="Campbell K."/>
            <person name="Whitaker R."/>
        </authorList>
    </citation>
    <scope>NUCLEOTIDE SEQUENCE [LARGE SCALE GENOMIC DNA]</scope>
    <source>
        <strain evidence="1 4">GG12-C01-09</strain>
        <strain evidence="2 3">NG05B_CO5_07</strain>
    </source>
</reference>
<evidence type="ECO:0008006" key="5">
    <source>
        <dbReference type="Google" id="ProtNLM"/>
    </source>
</evidence>
<dbReference type="GeneID" id="14550997"/>
<proteinExistence type="predicted"/>
<evidence type="ECO:0000313" key="4">
    <source>
        <dbReference type="Proteomes" id="UP000065473"/>
    </source>
</evidence>
<dbReference type="EMBL" id="CP013694">
    <property type="protein sequence ID" value="ALU29175.1"/>
    <property type="molecule type" value="Genomic_DNA"/>
</dbReference>
<dbReference type="RefSeq" id="WP_011277381.1">
    <property type="nucleotide sequence ID" value="NZ_BHWZ01000001.1"/>
</dbReference>
<evidence type="ECO:0000313" key="3">
    <source>
        <dbReference type="Proteomes" id="UP000060043"/>
    </source>
</evidence>
<dbReference type="OMA" id="EWINWIT"/>
<evidence type="ECO:0000313" key="2">
    <source>
        <dbReference type="EMBL" id="ALU31901.1"/>
    </source>
</evidence>
<organism evidence="1 4">
    <name type="scientific">Sulfolobus acidocaldarius</name>
    <dbReference type="NCBI Taxonomy" id="2285"/>
    <lineage>
        <taxon>Archaea</taxon>
        <taxon>Thermoproteota</taxon>
        <taxon>Thermoprotei</taxon>
        <taxon>Sulfolobales</taxon>
        <taxon>Sulfolobaceae</taxon>
        <taxon>Sulfolobus</taxon>
    </lineage>
</organism>
<accession>A0A0U3H3J6</accession>
<dbReference type="Proteomes" id="UP000060043">
    <property type="component" value="Chromosome"/>
</dbReference>
<evidence type="ECO:0000313" key="1">
    <source>
        <dbReference type="EMBL" id="ALU29175.1"/>
    </source>
</evidence>
<gene>
    <name evidence="1" type="ORF">ATY89_03960</name>
    <name evidence="2" type="ORF">ATZ20_06985</name>
</gene>
<name>A0A0U3H3J6_9CREN</name>
<protein>
    <recommendedName>
        <fullName evidence="5">NurA domain-containing protein</fullName>
    </recommendedName>
</protein>